<dbReference type="RefSeq" id="WP_012935093.1">
    <property type="nucleotide sequence ID" value="NC_013739.1"/>
</dbReference>
<evidence type="ECO:0000313" key="1">
    <source>
        <dbReference type="EMBL" id="ADB52042.1"/>
    </source>
</evidence>
<gene>
    <name evidence="1" type="ordered locus">Cwoe_3625</name>
</gene>
<protein>
    <submittedName>
        <fullName evidence="1">Uncharacterized protein</fullName>
    </submittedName>
</protein>
<evidence type="ECO:0000313" key="2">
    <source>
        <dbReference type="Proteomes" id="UP000008229"/>
    </source>
</evidence>
<accession>D3F0I2</accession>
<dbReference type="KEGG" id="cwo:Cwoe_3625"/>
<dbReference type="OrthoDB" id="3526022at2"/>
<reference evidence="2" key="2">
    <citation type="submission" date="2010-01" db="EMBL/GenBank/DDBJ databases">
        <title>The complete genome of Conexibacter woesei DSM 14684.</title>
        <authorList>
            <consortium name="US DOE Joint Genome Institute (JGI-PGF)"/>
            <person name="Lucas S."/>
            <person name="Copeland A."/>
            <person name="Lapidus A."/>
            <person name="Glavina del Rio T."/>
            <person name="Dalin E."/>
            <person name="Tice H."/>
            <person name="Bruce D."/>
            <person name="Goodwin L."/>
            <person name="Pitluck S."/>
            <person name="Kyrpides N."/>
            <person name="Mavromatis K."/>
            <person name="Ivanova N."/>
            <person name="Mikhailova N."/>
            <person name="Chertkov O."/>
            <person name="Brettin T."/>
            <person name="Detter J.C."/>
            <person name="Han C."/>
            <person name="Larimer F."/>
            <person name="Land M."/>
            <person name="Hauser L."/>
            <person name="Markowitz V."/>
            <person name="Cheng J.-F."/>
            <person name="Hugenholtz P."/>
            <person name="Woyke T."/>
            <person name="Wu D."/>
            <person name="Pukall R."/>
            <person name="Steenblock K."/>
            <person name="Schneider S."/>
            <person name="Klenk H.-P."/>
            <person name="Eisen J.A."/>
        </authorList>
    </citation>
    <scope>NUCLEOTIDE SEQUENCE [LARGE SCALE GENOMIC DNA]</scope>
    <source>
        <strain evidence="2">DSM 14684 / CIP 108061 / JCM 11494 / NBRC 100937 / ID131577</strain>
    </source>
</reference>
<organism evidence="1 2">
    <name type="scientific">Conexibacter woesei (strain DSM 14684 / CCUG 47730 / CIP 108061 / JCM 11494 / NBRC 100937 / ID131577)</name>
    <dbReference type="NCBI Taxonomy" id="469383"/>
    <lineage>
        <taxon>Bacteria</taxon>
        <taxon>Bacillati</taxon>
        <taxon>Actinomycetota</taxon>
        <taxon>Thermoleophilia</taxon>
        <taxon>Solirubrobacterales</taxon>
        <taxon>Conexibacteraceae</taxon>
        <taxon>Conexibacter</taxon>
    </lineage>
</organism>
<dbReference type="HOGENOM" id="CLU_1764219_0_0_11"/>
<keyword evidence="2" id="KW-1185">Reference proteome</keyword>
<proteinExistence type="predicted"/>
<dbReference type="InterPro" id="IPR054221">
    <property type="entry name" value="DUF6941"/>
</dbReference>
<dbReference type="Pfam" id="PF22091">
    <property type="entry name" value="DUF6941"/>
    <property type="match status" value="1"/>
</dbReference>
<dbReference type="eggNOG" id="ENOG5032YET">
    <property type="taxonomic scope" value="Bacteria"/>
</dbReference>
<sequence length="150" mass="16490">MESIGFDDGLRVNVMLADYAQVADGKLNVIGGGWSVTGPEPSPFAIAGLFEVPWHLADQLHTFRFELIDMDGTAVMCRTPDGMQEVFFEGSFELGHPEDAKPGSVQRVPFALNGGMLPLEPGTHYEWRLSVDGGVHDGWRLPFATRAREE</sequence>
<dbReference type="AlphaFoldDB" id="D3F0I2"/>
<reference evidence="1 2" key="1">
    <citation type="journal article" date="2010" name="Stand. Genomic Sci.">
        <title>Complete genome sequence of Conexibacter woesei type strain (ID131577).</title>
        <authorList>
            <person name="Pukall R."/>
            <person name="Lapidus A."/>
            <person name="Glavina Del Rio T."/>
            <person name="Copeland A."/>
            <person name="Tice H."/>
            <person name="Cheng J.-F."/>
            <person name="Lucas S."/>
            <person name="Chen F."/>
            <person name="Nolan M."/>
            <person name="Bruce D."/>
            <person name="Goodwin L."/>
            <person name="Pitluck S."/>
            <person name="Mavromatis K."/>
            <person name="Ivanova N."/>
            <person name="Ovchinnikova G."/>
            <person name="Pati A."/>
            <person name="Chen A."/>
            <person name="Palaniappan K."/>
            <person name="Land M."/>
            <person name="Hauser L."/>
            <person name="Chang Y.-J."/>
            <person name="Jeffries C.D."/>
            <person name="Chain P."/>
            <person name="Meincke L."/>
            <person name="Sims D."/>
            <person name="Brettin T."/>
            <person name="Detter J.C."/>
            <person name="Rohde M."/>
            <person name="Goeker M."/>
            <person name="Bristow J."/>
            <person name="Eisen J.A."/>
            <person name="Markowitz V."/>
            <person name="Kyrpides N.C."/>
            <person name="Klenk H.-P."/>
            <person name="Hugenholtz P."/>
        </authorList>
    </citation>
    <scope>NUCLEOTIDE SEQUENCE [LARGE SCALE GENOMIC DNA]</scope>
    <source>
        <strain evidence="2">DSM 14684 / CIP 108061 / JCM 11494 / NBRC 100937 / ID131577</strain>
    </source>
</reference>
<name>D3F0I2_CONWI</name>
<dbReference type="EMBL" id="CP001854">
    <property type="protein sequence ID" value="ADB52042.1"/>
    <property type="molecule type" value="Genomic_DNA"/>
</dbReference>
<dbReference type="Proteomes" id="UP000008229">
    <property type="component" value="Chromosome"/>
</dbReference>